<evidence type="ECO:0000313" key="5">
    <source>
        <dbReference type="Proteomes" id="UP001431572"/>
    </source>
</evidence>
<dbReference type="Pfam" id="PF13625">
    <property type="entry name" value="Helicase_C_3"/>
    <property type="match status" value="1"/>
</dbReference>
<evidence type="ECO:0000313" key="3">
    <source>
        <dbReference type="EMBL" id="WJW68364.1"/>
    </source>
</evidence>
<evidence type="ECO:0000259" key="1">
    <source>
        <dbReference type="Pfam" id="PF13625"/>
    </source>
</evidence>
<organism evidence="2 4">
    <name type="scientific">Candidatus Chlorohelix allophototropha</name>
    <dbReference type="NCBI Taxonomy" id="3003348"/>
    <lineage>
        <taxon>Bacteria</taxon>
        <taxon>Bacillati</taxon>
        <taxon>Chloroflexota</taxon>
        <taxon>Chloroflexia</taxon>
        <taxon>Candidatus Chloroheliales</taxon>
        <taxon>Candidatus Chloroheliaceae</taxon>
        <taxon>Candidatus Chlorohelix</taxon>
    </lineage>
</organism>
<dbReference type="Proteomes" id="UP000521676">
    <property type="component" value="Unassembled WGS sequence"/>
</dbReference>
<reference evidence="3" key="2">
    <citation type="journal article" date="2024" name="Nature">
        <title>Anoxygenic phototroph of the Chloroflexota uses a type I reaction centre.</title>
        <authorList>
            <person name="Tsuji J.M."/>
            <person name="Shaw N.A."/>
            <person name="Nagashima S."/>
            <person name="Venkiteswaran J.J."/>
            <person name="Schiff S.L."/>
            <person name="Watanabe T."/>
            <person name="Fukui M."/>
            <person name="Hanada S."/>
            <person name="Tank M."/>
            <person name="Neufeld J.D."/>
        </authorList>
    </citation>
    <scope>NUCLEOTIDE SEQUENCE</scope>
    <source>
        <strain evidence="3">L227-S17</strain>
    </source>
</reference>
<keyword evidence="5" id="KW-1185">Reference proteome</keyword>
<dbReference type="RefSeq" id="WP_341470269.1">
    <property type="nucleotide sequence ID" value="NZ_CP128400.1"/>
</dbReference>
<evidence type="ECO:0000313" key="2">
    <source>
        <dbReference type="EMBL" id="NWJ48430.1"/>
    </source>
</evidence>
<dbReference type="EMBL" id="JACATZ010000003">
    <property type="protein sequence ID" value="NWJ48430.1"/>
    <property type="molecule type" value="Genomic_DNA"/>
</dbReference>
<keyword evidence="2" id="KW-0547">Nucleotide-binding</keyword>
<dbReference type="Proteomes" id="UP001431572">
    <property type="component" value="Chromosome 2"/>
</dbReference>
<dbReference type="EMBL" id="CP128400">
    <property type="protein sequence ID" value="WJW68364.1"/>
    <property type="molecule type" value="Genomic_DNA"/>
</dbReference>
<protein>
    <submittedName>
        <fullName evidence="2">Helicase-associated domain-containing protein</fullName>
    </submittedName>
</protein>
<keyword evidence="2" id="KW-0378">Hydrolase</keyword>
<proteinExistence type="predicted"/>
<sequence length="725" mass="83522">MKTLVGYLNERSPIELRGIVDFWEVTLTTKLFSGNTFELAKQMTSEFMQRRMLEKLGLEQQRLLLTLVSQQEPVLQGIELAAMLQLPPAVADKLINELRNDGLIYPDTIRIPASGIESIMPPAPQRKNSWGDFNRRNQPELFQTKIVFTVPRELSRSLKRLISERLEVGEYKASNNQIKLSHLPLVSLLQKSEVEGLDILAELWGAYSLQGEAKNQQFYEELSRLMSEEATQKQILEDMDKDTRELFATLKQSHTTIDKLLKKYVSLKRLSRTIKPLLDYRLVWEAFEDGKSVVWVPNEIAQPRVATEQSGTLELQTVTEPTEMTKYPPYAFAWDLLTFLNYIRLNEVEVTNEGRIPKRHLKKIVELLWHPENPDALNRTALLINLCNSLDLVDREADEKAVRVAPILNEWLTVDLYEQTRRIFKFWLENNYFSEPLFFPYHYGSRENKVTAVNAMLGWLRDCQPGVWYSLKSLLLKVEKEQPFFIRPRRDLLNIFGAPRLQLMTRQWQKIEGEIIRSAFNMLFEWLGIVRISRDAQDIPVAFSLTDFGAEIAGHPQAVKQVFPETPKPLLALANFEIMLFVPHSQTLWELMQFTERKKLDSVSLYSMTRASILKAVESGKSAEAIQEWLKEKSSQPPAQNILISIQDWCKGFKAVEVQRTVLLETGSAEVLDELLASKQFAGFITRRLSPTAAILNIPPLESYSRSDPLKTFKTKLKNAGYSTR</sequence>
<keyword evidence="2" id="KW-0347">Helicase</keyword>
<reference evidence="2 4" key="1">
    <citation type="submission" date="2020-06" db="EMBL/GenBank/DDBJ databases">
        <title>Anoxygenic phototrophic Chloroflexota member uses a Type I reaction center.</title>
        <authorList>
            <person name="Tsuji J.M."/>
            <person name="Shaw N.A."/>
            <person name="Nagashima S."/>
            <person name="Venkiteswaran J."/>
            <person name="Schiff S.L."/>
            <person name="Hanada S."/>
            <person name="Tank M."/>
            <person name="Neufeld J.D."/>
        </authorList>
    </citation>
    <scope>NUCLEOTIDE SEQUENCE [LARGE SCALE GENOMIC DNA]</scope>
    <source>
        <strain evidence="2">L227-S17</strain>
    </source>
</reference>
<name>A0A8T7M8G7_9CHLR</name>
<dbReference type="AlphaFoldDB" id="A0A8T7M8G7"/>
<accession>A0A8T7M8G7</accession>
<dbReference type="GO" id="GO:0004386">
    <property type="term" value="F:helicase activity"/>
    <property type="evidence" value="ECO:0007669"/>
    <property type="project" value="UniProtKB-KW"/>
</dbReference>
<gene>
    <name evidence="2" type="ORF">HXX08_21450</name>
    <name evidence="3" type="ORF">OZ401_003974</name>
</gene>
<feature type="domain" description="Helicase XPB/Ssl2 N-terminal" evidence="1">
    <location>
        <begin position="578"/>
        <end position="689"/>
    </location>
</feature>
<dbReference type="InterPro" id="IPR032830">
    <property type="entry name" value="XPB/Ssl2_N"/>
</dbReference>
<keyword evidence="2" id="KW-0067">ATP-binding</keyword>
<evidence type="ECO:0000313" key="4">
    <source>
        <dbReference type="Proteomes" id="UP000521676"/>
    </source>
</evidence>